<name>W8TMI5_PEPAC</name>
<dbReference type="STRING" id="1286171.EAL2_c21360"/>
<sequence length="48" mass="5921">MIFADEVYRKYLRVYKKYAYYVVSNAPGCLEGFQEIKMEILYRRINKF</sequence>
<dbReference type="KEGG" id="eac:EAL2_c21360"/>
<protein>
    <submittedName>
        <fullName evidence="1">Uncharacterized protein</fullName>
    </submittedName>
</protein>
<dbReference type="PATRIC" id="fig|1286171.3.peg.2085"/>
<evidence type="ECO:0000313" key="1">
    <source>
        <dbReference type="EMBL" id="AHM57417.1"/>
    </source>
</evidence>
<dbReference type="Proteomes" id="UP000019591">
    <property type="component" value="Chromosome"/>
</dbReference>
<gene>
    <name evidence="1" type="ORF">EAL2_c21360</name>
</gene>
<dbReference type="HOGENOM" id="CLU_3152905_0_0_9"/>
<organism evidence="1 2">
    <name type="scientific">Peptoclostridium acidaminophilum DSM 3953</name>
    <dbReference type="NCBI Taxonomy" id="1286171"/>
    <lineage>
        <taxon>Bacteria</taxon>
        <taxon>Bacillati</taxon>
        <taxon>Bacillota</taxon>
        <taxon>Clostridia</taxon>
        <taxon>Peptostreptococcales</taxon>
        <taxon>Peptoclostridiaceae</taxon>
        <taxon>Peptoclostridium</taxon>
    </lineage>
</organism>
<reference evidence="1 2" key="1">
    <citation type="journal article" date="2014" name="Genome Announc.">
        <title>Complete Genome Sequence of Amino Acid-Utilizing Eubacterium acidaminophilum al-2 (DSM 3953).</title>
        <authorList>
            <person name="Poehlein A."/>
            <person name="Andreesen J.R."/>
            <person name="Daniel R."/>
        </authorList>
    </citation>
    <scope>NUCLEOTIDE SEQUENCE [LARGE SCALE GENOMIC DNA]</scope>
    <source>
        <strain evidence="1 2">DSM 3953</strain>
    </source>
</reference>
<dbReference type="AlphaFoldDB" id="W8TMI5"/>
<evidence type="ECO:0000313" key="2">
    <source>
        <dbReference type="Proteomes" id="UP000019591"/>
    </source>
</evidence>
<dbReference type="EMBL" id="CP007452">
    <property type="protein sequence ID" value="AHM57417.1"/>
    <property type="molecule type" value="Genomic_DNA"/>
</dbReference>
<accession>W8TMI5</accession>
<keyword evidence="2" id="KW-1185">Reference proteome</keyword>
<proteinExistence type="predicted"/>